<dbReference type="NCBIfam" id="TIGR00271">
    <property type="entry name" value="uncharacterized hydrophobic domain"/>
    <property type="match status" value="1"/>
</dbReference>
<reference evidence="2 3" key="1">
    <citation type="journal article" date="2015" name="Genome Announc.">
        <title>Draft Genome of the Euendolithic (true boring) Cyanobacterium Mastigocoleus testarum strain BC008.</title>
        <authorList>
            <person name="Guida B.S."/>
            <person name="Garcia-Pichel F."/>
        </authorList>
    </citation>
    <scope>NUCLEOTIDE SEQUENCE [LARGE SCALE GENOMIC DNA]</scope>
    <source>
        <strain evidence="2 3">BC008</strain>
    </source>
</reference>
<feature type="transmembrane region" description="Helical" evidence="1">
    <location>
        <begin position="128"/>
        <end position="146"/>
    </location>
</feature>
<proteinExistence type="predicted"/>
<feature type="transmembrane region" description="Helical" evidence="1">
    <location>
        <begin position="58"/>
        <end position="81"/>
    </location>
</feature>
<dbReference type="Gene3D" id="3.30.1330.60">
    <property type="entry name" value="OmpA-like domain"/>
    <property type="match status" value="1"/>
</dbReference>
<organism evidence="2 3">
    <name type="scientific">Mastigocoleus testarum BC008</name>
    <dbReference type="NCBI Taxonomy" id="371196"/>
    <lineage>
        <taxon>Bacteria</taxon>
        <taxon>Bacillati</taxon>
        <taxon>Cyanobacteriota</taxon>
        <taxon>Cyanophyceae</taxon>
        <taxon>Nostocales</taxon>
        <taxon>Hapalosiphonaceae</taxon>
        <taxon>Mastigocoleus</taxon>
    </lineage>
</organism>
<evidence type="ECO:0000313" key="2">
    <source>
        <dbReference type="EMBL" id="KST70007.1"/>
    </source>
</evidence>
<dbReference type="OrthoDB" id="9790659at2"/>
<dbReference type="SUPFAM" id="SSF103088">
    <property type="entry name" value="OmpA-like"/>
    <property type="match status" value="1"/>
</dbReference>
<evidence type="ECO:0000313" key="3">
    <source>
        <dbReference type="Proteomes" id="UP000053372"/>
    </source>
</evidence>
<feature type="transmembrane region" description="Helical" evidence="1">
    <location>
        <begin position="158"/>
        <end position="176"/>
    </location>
</feature>
<accession>A0A0V7ZZV3</accession>
<gene>
    <name evidence="2" type="ORF">BC008_05915</name>
</gene>
<comment type="caution">
    <text evidence="2">The sequence shown here is derived from an EMBL/GenBank/DDBJ whole genome shotgun (WGS) entry which is preliminary data.</text>
</comment>
<feature type="transmembrane region" description="Helical" evidence="1">
    <location>
        <begin position="196"/>
        <end position="218"/>
    </location>
</feature>
<keyword evidence="1" id="KW-0812">Transmembrane</keyword>
<dbReference type="InterPro" id="IPR005240">
    <property type="entry name" value="DUF389"/>
</dbReference>
<dbReference type="PANTHER" id="PTHR20992:SF9">
    <property type="entry name" value="AT15442P-RELATED"/>
    <property type="match status" value="1"/>
</dbReference>
<dbReference type="Proteomes" id="UP000053372">
    <property type="component" value="Unassembled WGS sequence"/>
</dbReference>
<feature type="transmembrane region" description="Helical" evidence="1">
    <location>
        <begin position="93"/>
        <end position="113"/>
    </location>
</feature>
<keyword evidence="3" id="KW-1185">Reference proteome</keyword>
<feature type="transmembrane region" description="Helical" evidence="1">
    <location>
        <begin position="259"/>
        <end position="277"/>
    </location>
</feature>
<sequence length="583" mass="64963">MIRNSLSDNLGVSPTRKEQVYIDIYKSVSLKDVSYWIEVLFSAGIATVGLVLNSPAVIIGAMLISPLMGSILANGLALAAGDLILAWRALLKLILSCATAILFAFLLVWFLPFKEMTAEILARTRPNILDLVVALFSGAVGSIAICKKPKGVVTSIPGVAIAVALMPPLCVVGYGLGIAAGEDFTNGSQIASGGGLLFLTNLVAITFTAMIVFLALHIDSARVTRDVKQWRQQDEETIWMQDILGGLPASKRMRKIGSLPARFMLIFFTIVAIFIPLNESFSQLKQEVSHKQQENSTKSAVRKIWQENFANLPNGEPRSFISELATRTRNQKLLIQLQVFTSKLYTPEEKSNYVSKLAKRLNKPPELLSLKLIEIPTASNELISSLAEEKKETVESATITIPQLHANFTQEIESAISNLRLPPPAEMVDYEIITTRATPLNVRMIYLSERDINPDAKVMLADEIKTRLEYPSAVVSMKRIPRVMGDISFTRNDSKLTQFDMQRLDNVAKILQRQPNLRLEVTSHKQIDEPEEILRDRSQVITQYLRSRWQIKPERIVPTNGNTSRFNAVLKLKTKSSNKTFTI</sequence>
<feature type="transmembrane region" description="Helical" evidence="1">
    <location>
        <begin position="33"/>
        <end position="52"/>
    </location>
</feature>
<dbReference type="EMBL" id="LMTZ01000008">
    <property type="protein sequence ID" value="KST70007.1"/>
    <property type="molecule type" value="Genomic_DNA"/>
</dbReference>
<evidence type="ECO:0000256" key="1">
    <source>
        <dbReference type="SAM" id="Phobius"/>
    </source>
</evidence>
<name>A0A0V7ZZV3_9CYAN</name>
<keyword evidence="1" id="KW-1133">Transmembrane helix</keyword>
<dbReference type="Pfam" id="PF04087">
    <property type="entry name" value="DUF389"/>
    <property type="match status" value="1"/>
</dbReference>
<dbReference type="PANTHER" id="PTHR20992">
    <property type="entry name" value="AT15442P-RELATED"/>
    <property type="match status" value="1"/>
</dbReference>
<protein>
    <recommendedName>
        <fullName evidence="4">TIGR00341 family protein</fullName>
    </recommendedName>
</protein>
<evidence type="ECO:0008006" key="4">
    <source>
        <dbReference type="Google" id="ProtNLM"/>
    </source>
</evidence>
<dbReference type="InterPro" id="IPR036737">
    <property type="entry name" value="OmpA-like_sf"/>
</dbReference>
<keyword evidence="1" id="KW-0472">Membrane</keyword>
<dbReference type="AlphaFoldDB" id="A0A0V7ZZV3"/>